<dbReference type="Proteomes" id="UP001210380">
    <property type="component" value="Unassembled WGS sequence"/>
</dbReference>
<evidence type="ECO:0000256" key="1">
    <source>
        <dbReference type="SAM" id="Phobius"/>
    </source>
</evidence>
<feature type="transmembrane region" description="Helical" evidence="1">
    <location>
        <begin position="12"/>
        <end position="31"/>
    </location>
</feature>
<reference evidence="2 3" key="1">
    <citation type="submission" date="2022-11" db="EMBL/GenBank/DDBJ databases">
        <title>Draft genome sequence of Saccharopolyspora sp. WRP15-2 isolated from rhizosphere soils of wild rice in Thailand.</title>
        <authorList>
            <person name="Duangmal K."/>
            <person name="Kammanee S."/>
            <person name="Muangham S."/>
        </authorList>
    </citation>
    <scope>NUCLEOTIDE SEQUENCE [LARGE SCALE GENOMIC DNA]</scope>
    <source>
        <strain evidence="2 3">WRP15-2</strain>
    </source>
</reference>
<accession>A0ABT4V2H7</accession>
<evidence type="ECO:0000313" key="3">
    <source>
        <dbReference type="Proteomes" id="UP001210380"/>
    </source>
</evidence>
<keyword evidence="1" id="KW-1133">Transmembrane helix</keyword>
<evidence type="ECO:0000313" key="2">
    <source>
        <dbReference type="EMBL" id="MDA3628167.1"/>
    </source>
</evidence>
<evidence type="ECO:0008006" key="4">
    <source>
        <dbReference type="Google" id="ProtNLM"/>
    </source>
</evidence>
<proteinExistence type="predicted"/>
<organism evidence="2 3">
    <name type="scientific">Saccharopolyspora oryzae</name>
    <dbReference type="NCBI Taxonomy" id="2997343"/>
    <lineage>
        <taxon>Bacteria</taxon>
        <taxon>Bacillati</taxon>
        <taxon>Actinomycetota</taxon>
        <taxon>Actinomycetes</taxon>
        <taxon>Pseudonocardiales</taxon>
        <taxon>Pseudonocardiaceae</taxon>
        <taxon>Saccharopolyspora</taxon>
    </lineage>
</organism>
<comment type="caution">
    <text evidence="2">The sequence shown here is derived from an EMBL/GenBank/DDBJ whole genome shotgun (WGS) entry which is preliminary data.</text>
</comment>
<keyword evidence="1" id="KW-0472">Membrane</keyword>
<protein>
    <recommendedName>
        <fullName evidence="4">PepSY domain-containing protein</fullName>
    </recommendedName>
</protein>
<keyword evidence="3" id="KW-1185">Reference proteome</keyword>
<sequence length="304" mass="32449">MMWGYGPGMTFLPLVWIVLIGLIGWAVFLLIPSGAGSRVQRDTPEETLARRFAADEIDEDAYHRAREALALRHRASAARAALRGRRLPLTVLVLAVAALVASVVWVVGGVGGWRAVSPGQPAAPGYGMPMMPGNGGLPSQTAPAAVANFDDARRASDEFGQQRGLHTGEVMQFSNGYYAELLDPGGHGATEVLIDPASGAVFLEPGPAMMWNSAYGMMPAPVRGRPPTVTAEQAEQIADQWLAQNNTGLHATDPTAFPGYYTLHALRGDQIAGMLSVNARTGAVWYHSWHGQFIAMQDAPAHQS</sequence>
<feature type="transmembrane region" description="Helical" evidence="1">
    <location>
        <begin position="89"/>
        <end position="113"/>
    </location>
</feature>
<name>A0ABT4V2H7_9PSEU</name>
<dbReference type="RefSeq" id="WP_270950930.1">
    <property type="nucleotide sequence ID" value="NZ_JAQGLA010000040.1"/>
</dbReference>
<gene>
    <name evidence="2" type="ORF">OU415_22220</name>
</gene>
<dbReference type="EMBL" id="JAQGLA010000040">
    <property type="protein sequence ID" value="MDA3628167.1"/>
    <property type="molecule type" value="Genomic_DNA"/>
</dbReference>
<keyword evidence="1" id="KW-0812">Transmembrane</keyword>